<proteinExistence type="predicted"/>
<dbReference type="EMBL" id="CP070968">
    <property type="protein sequence ID" value="QSF55022.1"/>
    <property type="molecule type" value="Genomic_DNA"/>
</dbReference>
<keyword evidence="2" id="KW-1185">Reference proteome</keyword>
<reference evidence="1 2" key="1">
    <citation type="submission" date="2021-02" db="EMBL/GenBank/DDBJ databases">
        <title>Brevundimonas sp. CS1 genome sequence.</title>
        <authorList>
            <person name="Lee K."/>
            <person name="Choi Y.-J."/>
            <person name="Son H.-R."/>
        </authorList>
    </citation>
    <scope>NUCLEOTIDE SEQUENCE [LARGE SCALE GENOMIC DNA]</scope>
    <source>
        <strain evidence="1 2">CS1</strain>
    </source>
</reference>
<evidence type="ECO:0000313" key="2">
    <source>
        <dbReference type="Proteomes" id="UP000662957"/>
    </source>
</evidence>
<dbReference type="Proteomes" id="UP000662957">
    <property type="component" value="Chromosome"/>
</dbReference>
<sequence length="278" mass="30228">MRFATVDFCSSIWCCGRDMKRPAANNFAPRTPWPVNFPRVAVHSDTALRDRHPAYEAAKAGNEEAAFTLVEDLLSAVVTDELRQLIGNRAVILLPITALETTGFNAIPDAMAQVLGADLGQPVSSGEIVQNNTVGHTRARAFNRMVTPAAFEGNVRENADYLLIDDHVGLGGTLANLKGYTEVHGGRVIGMTTLTQSRDAAQIALQPDTLDVLRERHGDALEQFWNTWFGHGLDCLTDVEGQNLCRLESIDAIANRLAEAAIEVRGRGVEPAVDLRGQ</sequence>
<accession>A0ABX7LQH5</accession>
<dbReference type="RefSeq" id="WP_205682422.1">
    <property type="nucleotide sequence ID" value="NZ_CP070968.1"/>
</dbReference>
<evidence type="ECO:0008006" key="3">
    <source>
        <dbReference type="Google" id="ProtNLM"/>
    </source>
</evidence>
<name>A0ABX7LQH5_9CAUL</name>
<gene>
    <name evidence="1" type="ORF">JX001_04215</name>
</gene>
<organism evidence="1 2">
    <name type="scientific">Brevundimonas fontaquae</name>
    <dbReference type="NCBI Taxonomy" id="2813778"/>
    <lineage>
        <taxon>Bacteria</taxon>
        <taxon>Pseudomonadati</taxon>
        <taxon>Pseudomonadota</taxon>
        <taxon>Alphaproteobacteria</taxon>
        <taxon>Caulobacterales</taxon>
        <taxon>Caulobacteraceae</taxon>
        <taxon>Brevundimonas</taxon>
    </lineage>
</organism>
<protein>
    <recommendedName>
        <fullName evidence="3">Phosphoribosyltransferase</fullName>
    </recommendedName>
</protein>
<evidence type="ECO:0000313" key="1">
    <source>
        <dbReference type="EMBL" id="QSF55022.1"/>
    </source>
</evidence>